<dbReference type="EMBL" id="NTME01000007">
    <property type="protein sequence ID" value="PBJ96102.1"/>
    <property type="molecule type" value="Genomic_DNA"/>
</dbReference>
<organism evidence="1 3">
    <name type="scientific">Pseudomonas plecoglossicida</name>
    <dbReference type="NCBI Taxonomy" id="70775"/>
    <lineage>
        <taxon>Bacteria</taxon>
        <taxon>Pseudomonadati</taxon>
        <taxon>Pseudomonadota</taxon>
        <taxon>Gammaproteobacteria</taxon>
        <taxon>Pseudomonadales</taxon>
        <taxon>Pseudomonadaceae</taxon>
        <taxon>Pseudomonas</taxon>
    </lineage>
</organism>
<gene>
    <name evidence="1" type="ORF">CMV24_09805</name>
    <name evidence="2" type="ORF">CXG47_03745</name>
</gene>
<dbReference type="Proteomes" id="UP000218102">
    <property type="component" value="Unassembled WGS sequence"/>
</dbReference>
<name>A0A2A3M851_PSEDL</name>
<keyword evidence="4" id="KW-1185">Reference proteome</keyword>
<comment type="caution">
    <text evidence="1">The sequence shown here is derived from an EMBL/GenBank/DDBJ whole genome shotgun (WGS) entry which is preliminary data.</text>
</comment>
<accession>A0A2A3M851</accession>
<evidence type="ECO:0000313" key="1">
    <source>
        <dbReference type="EMBL" id="PBJ96102.1"/>
    </source>
</evidence>
<proteinExistence type="predicted"/>
<evidence type="ECO:0000313" key="3">
    <source>
        <dbReference type="Proteomes" id="UP000218102"/>
    </source>
</evidence>
<dbReference type="AlphaFoldDB" id="A0A2A3M851"/>
<sequence>MQQVFEGVGHGQLFLGGGFAPDRRQASSHRYCTGLEACGVPVGAGLPAMGRTAAPIQIIKVYDYAASR</sequence>
<evidence type="ECO:0000313" key="4">
    <source>
        <dbReference type="Proteomes" id="UP000234744"/>
    </source>
</evidence>
<dbReference type="EMBL" id="PJCJ01000002">
    <property type="protein sequence ID" value="PLV15993.1"/>
    <property type="molecule type" value="Genomic_DNA"/>
</dbReference>
<evidence type="ECO:0000313" key="2">
    <source>
        <dbReference type="EMBL" id="PLV15993.1"/>
    </source>
</evidence>
<reference evidence="1 3" key="1">
    <citation type="submission" date="2017-09" db="EMBL/GenBank/DDBJ databases">
        <authorList>
            <person name="Ehlers B."/>
            <person name="Leendertz F.H."/>
        </authorList>
    </citation>
    <scope>NUCLEOTIDE SEQUENCE [LARGE SCALE GENOMIC DNA]</scope>
    <source>
        <strain evidence="1 3">DJ-1</strain>
    </source>
</reference>
<dbReference type="Proteomes" id="UP000234744">
    <property type="component" value="Unassembled WGS sequence"/>
</dbReference>
<reference evidence="2 4" key="2">
    <citation type="submission" date="2017-12" db="EMBL/GenBank/DDBJ databases">
        <title>Detection of the carbapenemase gene blaVIM-5 in members of the Pseudomonas putida group isolated from polluted Nigerian wetlands.</title>
        <authorList>
            <person name="Adelowo O."/>
            <person name="Vollmers J."/>
            <person name="Maeusezahl I."/>
            <person name="Kaster A.-K."/>
            <person name="Mueller J.A."/>
        </authorList>
    </citation>
    <scope>NUCLEOTIDE SEQUENCE [LARGE SCALE GENOMIC DNA]</scope>
    <source>
        <strain evidence="2 4">MR69</strain>
    </source>
</reference>
<protein>
    <submittedName>
        <fullName evidence="1">Uncharacterized protein</fullName>
    </submittedName>
</protein>